<reference evidence="1" key="1">
    <citation type="submission" date="2019-02" db="EMBL/GenBank/DDBJ databases">
        <authorList>
            <person name="Gruber-Vodicka R. H."/>
            <person name="Seah K. B. B."/>
        </authorList>
    </citation>
    <scope>NUCLEOTIDE SEQUENCE</scope>
    <source>
        <strain evidence="1">BECK_BZ131</strain>
    </source>
</reference>
<organism evidence="1">
    <name type="scientific">Candidatus Kentrum sp. FW</name>
    <dbReference type="NCBI Taxonomy" id="2126338"/>
    <lineage>
        <taxon>Bacteria</taxon>
        <taxon>Pseudomonadati</taxon>
        <taxon>Pseudomonadota</taxon>
        <taxon>Gammaproteobacteria</taxon>
        <taxon>Candidatus Kentrum</taxon>
    </lineage>
</organism>
<proteinExistence type="predicted"/>
<accession>A0A450U2Q4</accession>
<protein>
    <submittedName>
        <fullName evidence="1">Uncharacterized protein</fullName>
    </submittedName>
</protein>
<dbReference type="AlphaFoldDB" id="A0A450U2Q4"/>
<gene>
    <name evidence="1" type="ORF">BECKFW1821C_GA0114237_11227</name>
</gene>
<name>A0A450U2Q4_9GAMM</name>
<sequence length="59" mass="6766">MENQILALEMGFLNILARLRAKRELSRVFHQGKTATSSQGVCYRCRIKAAFDVRTRPGR</sequence>
<evidence type="ECO:0000313" key="1">
    <source>
        <dbReference type="EMBL" id="VFJ77391.1"/>
    </source>
</evidence>
<dbReference type="EMBL" id="CAADFE010000122">
    <property type="protein sequence ID" value="VFJ77391.1"/>
    <property type="molecule type" value="Genomic_DNA"/>
</dbReference>